<keyword evidence="2" id="KW-1185">Reference proteome</keyword>
<gene>
    <name evidence="1" type="ORF">NFI99_11300</name>
</gene>
<dbReference type="EMBL" id="CP099583">
    <property type="protein sequence ID" value="USS42759.1"/>
    <property type="molecule type" value="Genomic_DNA"/>
</dbReference>
<evidence type="ECO:0008006" key="3">
    <source>
        <dbReference type="Google" id="ProtNLM"/>
    </source>
</evidence>
<dbReference type="Gene3D" id="1.10.3230.30">
    <property type="entry name" value="Phage gp6-like head-tail connector protein"/>
    <property type="match status" value="1"/>
</dbReference>
<evidence type="ECO:0000313" key="2">
    <source>
        <dbReference type="Proteomes" id="UP001056386"/>
    </source>
</evidence>
<dbReference type="Proteomes" id="UP001056386">
    <property type="component" value="Chromosome 2"/>
</dbReference>
<evidence type="ECO:0000313" key="1">
    <source>
        <dbReference type="EMBL" id="USS42759.1"/>
    </source>
</evidence>
<dbReference type="CDD" id="cd08054">
    <property type="entry name" value="gp6"/>
    <property type="match status" value="1"/>
</dbReference>
<protein>
    <recommendedName>
        <fullName evidence="3">Phage gp6-like head-tail connector protein</fullName>
    </recommendedName>
</protein>
<sequence length="179" mass="19982">MAVTVITAPSAEAISLEDACQHLRTDQGPEDVQIERAIRSARLRAEHELGRPLLPQTCEKRFAKFDRAMYLWSDVTAIASVKYTDETGQAQQLDPMDFYLSGRDSLRLTIPPPAAREVVVQFECGAYSVETVPESVVEWMLLQIGAIYENRSAVDSVQTYEIPGRFVDGLLDGARIYSI</sequence>
<name>A0ABY5B8J7_BURGL</name>
<organism evidence="1 2">
    <name type="scientific">Burkholderia glumae</name>
    <name type="common">Pseudomonas glumae</name>
    <dbReference type="NCBI Taxonomy" id="337"/>
    <lineage>
        <taxon>Bacteria</taxon>
        <taxon>Pseudomonadati</taxon>
        <taxon>Pseudomonadota</taxon>
        <taxon>Betaproteobacteria</taxon>
        <taxon>Burkholderiales</taxon>
        <taxon>Burkholderiaceae</taxon>
        <taxon>Burkholderia</taxon>
    </lineage>
</organism>
<dbReference type="InterPro" id="IPR011738">
    <property type="entry name" value="Phage_CHP"/>
</dbReference>
<accession>A0ABY5B8J7</accession>
<dbReference type="RefSeq" id="WP_017922375.1">
    <property type="nucleotide sequence ID" value="NZ_CP021157.1"/>
</dbReference>
<dbReference type="NCBIfam" id="TIGR02215">
    <property type="entry name" value="phage_chp_gp8"/>
    <property type="match status" value="1"/>
</dbReference>
<reference evidence="1" key="1">
    <citation type="submission" date="2022-06" db="EMBL/GenBank/DDBJ databases">
        <title>Draft genome sequence of Burkholderia glumae strain GR20004 isolated from rice panicle showing bacterial panicle blight.</title>
        <authorList>
            <person name="Choi S.Y."/>
            <person name="Lee Y.H."/>
        </authorList>
    </citation>
    <scope>NUCLEOTIDE SEQUENCE</scope>
    <source>
        <strain evidence="1">GR20004</strain>
    </source>
</reference>
<proteinExistence type="predicted"/>